<reference evidence="3 4" key="1">
    <citation type="journal article" date="2020" name="Microb. Ecol.">
        <title>Ecogenomics of the Marine Benthic Filamentous Cyanobacterium Adonisia.</title>
        <authorList>
            <person name="Walter J.M."/>
            <person name="Coutinho F.H."/>
            <person name="Leomil L."/>
            <person name="Hargreaves P.I."/>
            <person name="Campeao M.E."/>
            <person name="Vieira V.V."/>
            <person name="Silva B.S."/>
            <person name="Fistarol G.O."/>
            <person name="Salomon P.S."/>
            <person name="Sawabe T."/>
            <person name="Mino S."/>
            <person name="Hosokawa M."/>
            <person name="Miyashita H."/>
            <person name="Maruyama F."/>
            <person name="van Verk M.C."/>
            <person name="Dutilh B.E."/>
            <person name="Thompson C.C."/>
            <person name="Thompson F.L."/>
        </authorList>
    </citation>
    <scope>NUCLEOTIDE SEQUENCE [LARGE SCALE GENOMIC DNA]</scope>
    <source>
        <strain evidence="3 4">CCMR0081</strain>
    </source>
</reference>
<evidence type="ECO:0000259" key="2">
    <source>
        <dbReference type="Pfam" id="PF00561"/>
    </source>
</evidence>
<dbReference type="AlphaFoldDB" id="A0A6M0RNT1"/>
<evidence type="ECO:0000313" key="4">
    <source>
        <dbReference type="Proteomes" id="UP000481033"/>
    </source>
</evidence>
<evidence type="ECO:0000256" key="1">
    <source>
        <dbReference type="ARBA" id="ARBA00022801"/>
    </source>
</evidence>
<dbReference type="InterPro" id="IPR000073">
    <property type="entry name" value="AB_hydrolase_1"/>
</dbReference>
<proteinExistence type="predicted"/>
<dbReference type="RefSeq" id="WP_163664034.1">
    <property type="nucleotide sequence ID" value="NZ_QXHD01000004.1"/>
</dbReference>
<dbReference type="InterPro" id="IPR050266">
    <property type="entry name" value="AB_hydrolase_sf"/>
</dbReference>
<dbReference type="GO" id="GO:0016020">
    <property type="term" value="C:membrane"/>
    <property type="evidence" value="ECO:0007669"/>
    <property type="project" value="TreeGrafter"/>
</dbReference>
<name>A0A6M0RNT1_9CYAN</name>
<dbReference type="SUPFAM" id="SSF53474">
    <property type="entry name" value="alpha/beta-Hydrolases"/>
    <property type="match status" value="1"/>
</dbReference>
<dbReference type="Proteomes" id="UP000481033">
    <property type="component" value="Unassembled WGS sequence"/>
</dbReference>
<feature type="domain" description="AB hydrolase-1" evidence="2">
    <location>
        <begin position="77"/>
        <end position="220"/>
    </location>
</feature>
<dbReference type="Gene3D" id="3.40.50.1820">
    <property type="entry name" value="alpha/beta hydrolase"/>
    <property type="match status" value="1"/>
</dbReference>
<keyword evidence="1 3" id="KW-0378">Hydrolase</keyword>
<evidence type="ECO:0000313" key="3">
    <source>
        <dbReference type="EMBL" id="NEZ57321.1"/>
    </source>
</evidence>
<dbReference type="InterPro" id="IPR029058">
    <property type="entry name" value="AB_hydrolase_fold"/>
</dbReference>
<keyword evidence="4" id="KW-1185">Reference proteome</keyword>
<dbReference type="EMBL" id="QXHD01000004">
    <property type="protein sequence ID" value="NEZ57321.1"/>
    <property type="molecule type" value="Genomic_DNA"/>
</dbReference>
<dbReference type="PANTHER" id="PTHR43798">
    <property type="entry name" value="MONOACYLGLYCEROL LIPASE"/>
    <property type="match status" value="1"/>
</dbReference>
<dbReference type="GO" id="GO:0016787">
    <property type="term" value="F:hydrolase activity"/>
    <property type="evidence" value="ECO:0007669"/>
    <property type="project" value="UniProtKB-KW"/>
</dbReference>
<sequence>MALHQHLSQGAWILGWLTIAVTDVKAEGAIAPTVSPAVTEIVSAIAVSRTDFRVESDPGIKISVREVKTQSESTGVPILLIHGGGPGGLASFDLDVPDYSLAADFAQAGHPVYVMNVRGWEDSTRPDGLDEPADRNPPLVNSEEAVRDIGAVVDWIRDRTTQPQVALVGWATGGHWAGMYTSRHNDVVSHLIMLNSLYSVNAPWVLTERFEDPNNPGRFNPDGGAYRLVDYDGFLRGWDNSIPIDNKTQWRDPAVADAYARTAVELDPTSATRTPPSARIPTAYREESFNLAQGYRYWNTEDIYTPTLGIRGELDFWSRPEDLSILETELINAPVVQMVTIPDATHYLFNDRPERGRERFIQEVLIFLLD</sequence>
<dbReference type="Pfam" id="PF00561">
    <property type="entry name" value="Abhydrolase_1"/>
    <property type="match status" value="1"/>
</dbReference>
<organism evidence="3 4">
    <name type="scientific">Adonisia turfae CCMR0081</name>
    <dbReference type="NCBI Taxonomy" id="2292702"/>
    <lineage>
        <taxon>Bacteria</taxon>
        <taxon>Bacillati</taxon>
        <taxon>Cyanobacteriota</taxon>
        <taxon>Adonisia</taxon>
        <taxon>Adonisia turfae</taxon>
    </lineage>
</organism>
<gene>
    <name evidence="3" type="ORF">DXZ20_16910</name>
</gene>
<dbReference type="PANTHER" id="PTHR43798:SF31">
    <property type="entry name" value="AB HYDROLASE SUPERFAMILY PROTEIN YCLE"/>
    <property type="match status" value="1"/>
</dbReference>
<protein>
    <submittedName>
        <fullName evidence="3">Alpha/beta fold hydrolase</fullName>
    </submittedName>
</protein>
<accession>A0A6M0RNT1</accession>
<comment type="caution">
    <text evidence="3">The sequence shown here is derived from an EMBL/GenBank/DDBJ whole genome shotgun (WGS) entry which is preliminary data.</text>
</comment>